<dbReference type="PaxDb" id="2903-EOD42184"/>
<reference evidence="3" key="2">
    <citation type="submission" date="2024-10" db="UniProtKB">
        <authorList>
            <consortium name="EnsemblProtists"/>
        </authorList>
    </citation>
    <scope>IDENTIFICATION</scope>
</reference>
<dbReference type="GO" id="GO:0032012">
    <property type="term" value="P:regulation of ARF protein signal transduction"/>
    <property type="evidence" value="ECO:0007669"/>
    <property type="project" value="InterPro"/>
</dbReference>
<keyword evidence="4" id="KW-1185">Reference proteome</keyword>
<dbReference type="PANTHER" id="PTHR10663">
    <property type="entry name" value="GUANYL-NUCLEOTIDE EXCHANGE FACTOR"/>
    <property type="match status" value="1"/>
</dbReference>
<dbReference type="PROSITE" id="PS50190">
    <property type="entry name" value="SEC7"/>
    <property type="match status" value="1"/>
</dbReference>
<dbReference type="InterPro" id="IPR035999">
    <property type="entry name" value="Sec7_dom_sf"/>
</dbReference>
<keyword evidence="1" id="KW-0812">Transmembrane</keyword>
<dbReference type="GeneID" id="17286912"/>
<feature type="transmembrane region" description="Helical" evidence="1">
    <location>
        <begin position="365"/>
        <end position="388"/>
    </location>
</feature>
<dbReference type="eggNOG" id="KOG0929">
    <property type="taxonomic scope" value="Eukaryota"/>
</dbReference>
<dbReference type="Pfam" id="PF01369">
    <property type="entry name" value="Sec7"/>
    <property type="match status" value="1"/>
</dbReference>
<evidence type="ECO:0000313" key="3">
    <source>
        <dbReference type="EnsemblProtists" id="EOD42184"/>
    </source>
</evidence>
<dbReference type="SMART" id="SM00222">
    <property type="entry name" value="Sec7"/>
    <property type="match status" value="1"/>
</dbReference>
<dbReference type="SUPFAM" id="SSF81383">
    <property type="entry name" value="F-box domain"/>
    <property type="match status" value="1"/>
</dbReference>
<dbReference type="HOGENOM" id="CLU_704805_0_0_1"/>
<name>A0A0D3L2E9_EMIH1</name>
<dbReference type="STRING" id="2903.R1G8L9"/>
<dbReference type="InterPro" id="IPR000904">
    <property type="entry name" value="Sec7_dom"/>
</dbReference>
<dbReference type="InterPro" id="IPR023394">
    <property type="entry name" value="Sec7_C_sf"/>
</dbReference>
<evidence type="ECO:0000259" key="2">
    <source>
        <dbReference type="PROSITE" id="PS50190"/>
    </source>
</evidence>
<sequence length="392" mass="42550">MSPSLDSLPEPSLVFSRLDLATATSLAAVSKSWRAGCHEPLCEPRWQFFLQSRWGVEATDRPREALAWLETAVRKEMACSYRRGFETMFSGGAFSLSVHVDHALLAESELFESELFWEAPARKLLLWLPLHERRRLASFVCHDSHPRASLDRVLRAFPQAGSPSPLAALRGLLLQFPFLPIDAGSGADRVIGLFSMHWLRDNPSAWASVGLDGGLPLPEARHTVYSLVYATIVLNTDLHNPAVKTKMSRAQFLTNCREAPYLQFVPERLLLETYESIRTSPLAIAPGPRGRSVSSIVRSTGDEEIDVAATLSTHSTLGPEAVAAAAAAAEAAGGAAARAPEVDWVVAYYNVLDMLRWARARVAPLHLASVMAVAVVAAVSLALAPALLSPAS</sequence>
<dbReference type="GO" id="GO:0005085">
    <property type="term" value="F:guanyl-nucleotide exchange factor activity"/>
    <property type="evidence" value="ECO:0007669"/>
    <property type="project" value="InterPro"/>
</dbReference>
<dbReference type="SUPFAM" id="SSF48425">
    <property type="entry name" value="Sec7 domain"/>
    <property type="match status" value="1"/>
</dbReference>
<reference evidence="4" key="1">
    <citation type="journal article" date="2013" name="Nature">
        <title>Pan genome of the phytoplankton Emiliania underpins its global distribution.</title>
        <authorList>
            <person name="Read B.A."/>
            <person name="Kegel J."/>
            <person name="Klute M.J."/>
            <person name="Kuo A."/>
            <person name="Lefebvre S.C."/>
            <person name="Maumus F."/>
            <person name="Mayer C."/>
            <person name="Miller J."/>
            <person name="Monier A."/>
            <person name="Salamov A."/>
            <person name="Young J."/>
            <person name="Aguilar M."/>
            <person name="Claverie J.M."/>
            <person name="Frickenhaus S."/>
            <person name="Gonzalez K."/>
            <person name="Herman E.K."/>
            <person name="Lin Y.C."/>
            <person name="Napier J."/>
            <person name="Ogata H."/>
            <person name="Sarno A.F."/>
            <person name="Shmutz J."/>
            <person name="Schroeder D."/>
            <person name="de Vargas C."/>
            <person name="Verret F."/>
            <person name="von Dassow P."/>
            <person name="Valentin K."/>
            <person name="Van de Peer Y."/>
            <person name="Wheeler G."/>
            <person name="Dacks J.B."/>
            <person name="Delwiche C.F."/>
            <person name="Dyhrman S.T."/>
            <person name="Glockner G."/>
            <person name="John U."/>
            <person name="Richards T."/>
            <person name="Worden A.Z."/>
            <person name="Zhang X."/>
            <person name="Grigoriev I.V."/>
            <person name="Allen A.E."/>
            <person name="Bidle K."/>
            <person name="Borodovsky M."/>
            <person name="Bowler C."/>
            <person name="Brownlee C."/>
            <person name="Cock J.M."/>
            <person name="Elias M."/>
            <person name="Gladyshev V.N."/>
            <person name="Groth M."/>
            <person name="Guda C."/>
            <person name="Hadaegh A."/>
            <person name="Iglesias-Rodriguez M.D."/>
            <person name="Jenkins J."/>
            <person name="Jones B.M."/>
            <person name="Lawson T."/>
            <person name="Leese F."/>
            <person name="Lindquist E."/>
            <person name="Lobanov A."/>
            <person name="Lomsadze A."/>
            <person name="Malik S.B."/>
            <person name="Marsh M.E."/>
            <person name="Mackinder L."/>
            <person name="Mock T."/>
            <person name="Mueller-Roeber B."/>
            <person name="Pagarete A."/>
            <person name="Parker M."/>
            <person name="Probert I."/>
            <person name="Quesneville H."/>
            <person name="Raines C."/>
            <person name="Rensing S.A."/>
            <person name="Riano-Pachon D.M."/>
            <person name="Richier S."/>
            <person name="Rokitta S."/>
            <person name="Shiraiwa Y."/>
            <person name="Soanes D.M."/>
            <person name="van der Giezen M."/>
            <person name="Wahlund T.M."/>
            <person name="Williams B."/>
            <person name="Wilson W."/>
            <person name="Wolfe G."/>
            <person name="Wurch L.L."/>
        </authorList>
    </citation>
    <scope>NUCLEOTIDE SEQUENCE</scope>
</reference>
<feature type="domain" description="SEC7" evidence="2">
    <location>
        <begin position="168"/>
        <end position="280"/>
    </location>
</feature>
<protein>
    <recommendedName>
        <fullName evidence="2">SEC7 domain-containing protein</fullName>
    </recommendedName>
</protein>
<organism evidence="3 4">
    <name type="scientific">Emiliania huxleyi (strain CCMP1516)</name>
    <dbReference type="NCBI Taxonomy" id="280463"/>
    <lineage>
        <taxon>Eukaryota</taxon>
        <taxon>Haptista</taxon>
        <taxon>Haptophyta</taxon>
        <taxon>Prymnesiophyceae</taxon>
        <taxon>Isochrysidales</taxon>
        <taxon>Noelaerhabdaceae</taxon>
        <taxon>Emiliania</taxon>
    </lineage>
</organism>
<accession>A0A0D3L2E9</accession>
<evidence type="ECO:0000313" key="4">
    <source>
        <dbReference type="Proteomes" id="UP000013827"/>
    </source>
</evidence>
<dbReference type="Proteomes" id="UP000013827">
    <property type="component" value="Unassembled WGS sequence"/>
</dbReference>
<proteinExistence type="predicted"/>
<dbReference type="EnsemblProtists" id="EOD42184">
    <property type="protein sequence ID" value="EOD42184"/>
    <property type="gene ID" value="EMIHUDRAFT_94886"/>
</dbReference>
<dbReference type="Gene3D" id="1.10.1000.11">
    <property type="entry name" value="Arf Nucleotide-binding Site Opener,domain 2"/>
    <property type="match status" value="1"/>
</dbReference>
<dbReference type="RefSeq" id="XP_005794613.1">
    <property type="nucleotide sequence ID" value="XM_005794556.1"/>
</dbReference>
<keyword evidence="1" id="KW-0472">Membrane</keyword>
<evidence type="ECO:0000256" key="1">
    <source>
        <dbReference type="SAM" id="Phobius"/>
    </source>
</evidence>
<dbReference type="InterPro" id="IPR036047">
    <property type="entry name" value="F-box-like_dom_sf"/>
</dbReference>
<dbReference type="AlphaFoldDB" id="A0A0D3L2E9"/>
<keyword evidence="1" id="KW-1133">Transmembrane helix</keyword>
<dbReference type="KEGG" id="ehx:EMIHUDRAFT_94886"/>